<dbReference type="EMBL" id="ADKM02000128">
    <property type="protein sequence ID" value="EGC01566.1"/>
    <property type="molecule type" value="Genomic_DNA"/>
</dbReference>
<dbReference type="InterPro" id="IPR000821">
    <property type="entry name" value="Ala_racemase"/>
</dbReference>
<evidence type="ECO:0000256" key="5">
    <source>
        <dbReference type="PIRSR" id="PIRSR600821-50"/>
    </source>
</evidence>
<dbReference type="Gene3D" id="2.40.37.10">
    <property type="entry name" value="Lyase, Ornithine Decarboxylase, Chain A, domain 1"/>
    <property type="match status" value="1"/>
</dbReference>
<proteinExistence type="inferred from homology"/>
<dbReference type="HAMAP" id="MF_01201">
    <property type="entry name" value="Ala_racemase"/>
    <property type="match status" value="1"/>
</dbReference>
<evidence type="ECO:0000313" key="9">
    <source>
        <dbReference type="Proteomes" id="UP000004259"/>
    </source>
</evidence>
<evidence type="ECO:0000256" key="1">
    <source>
        <dbReference type="ARBA" id="ARBA00001933"/>
    </source>
</evidence>
<protein>
    <recommendedName>
        <fullName evidence="4">Alanine racemase</fullName>
        <ecNumber evidence="4">5.1.1.1</ecNumber>
    </recommendedName>
</protein>
<comment type="function">
    <text evidence="4">Catalyzes the interconversion of L-alanine and D-alanine. May also act on other amino acids.</text>
</comment>
<evidence type="ECO:0000256" key="3">
    <source>
        <dbReference type="ARBA" id="ARBA00023235"/>
    </source>
</evidence>
<feature type="domain" description="Alanine racemase C-terminal" evidence="7">
    <location>
        <begin position="247"/>
        <end position="371"/>
    </location>
</feature>
<comment type="cofactor">
    <cofactor evidence="1 4 5">
        <name>pyridoxal 5'-phosphate</name>
        <dbReference type="ChEBI" id="CHEBI:597326"/>
    </cofactor>
</comment>
<dbReference type="PRINTS" id="PR00992">
    <property type="entry name" value="ALARACEMASE"/>
</dbReference>
<keyword evidence="9" id="KW-1185">Reference proteome</keyword>
<dbReference type="PANTHER" id="PTHR30511">
    <property type="entry name" value="ALANINE RACEMASE"/>
    <property type="match status" value="1"/>
</dbReference>
<comment type="catalytic activity">
    <reaction evidence="4">
        <text>L-alanine = D-alanine</text>
        <dbReference type="Rhea" id="RHEA:20249"/>
        <dbReference type="ChEBI" id="CHEBI:57416"/>
        <dbReference type="ChEBI" id="CHEBI:57972"/>
        <dbReference type="EC" id="5.1.1.1"/>
    </reaction>
</comment>
<dbReference type="Pfam" id="PF01168">
    <property type="entry name" value="Ala_racemase_N"/>
    <property type="match status" value="1"/>
</dbReference>
<comment type="caution">
    <text evidence="8">The sequence shown here is derived from an EMBL/GenBank/DDBJ whole genome shotgun (WGS) entry which is preliminary data.</text>
</comment>
<dbReference type="InterPro" id="IPR029066">
    <property type="entry name" value="PLP-binding_barrel"/>
</dbReference>
<dbReference type="GO" id="GO:0030170">
    <property type="term" value="F:pyridoxal phosphate binding"/>
    <property type="evidence" value="ECO:0007669"/>
    <property type="project" value="UniProtKB-UniRule"/>
</dbReference>
<dbReference type="InterPro" id="IPR009006">
    <property type="entry name" value="Ala_racemase/Decarboxylase_C"/>
</dbReference>
<dbReference type="CDD" id="cd00430">
    <property type="entry name" value="PLPDE_III_AR"/>
    <property type="match status" value="1"/>
</dbReference>
<dbReference type="Gene3D" id="3.20.20.10">
    <property type="entry name" value="Alanine racemase"/>
    <property type="match status" value="1"/>
</dbReference>
<dbReference type="AlphaFoldDB" id="E9SGL8"/>
<dbReference type="Pfam" id="PF00842">
    <property type="entry name" value="Ala_racemase_C"/>
    <property type="match status" value="1"/>
</dbReference>
<dbReference type="eggNOG" id="COG0787">
    <property type="taxonomic scope" value="Bacteria"/>
</dbReference>
<dbReference type="NCBIfam" id="TIGR00492">
    <property type="entry name" value="alr"/>
    <property type="match status" value="1"/>
</dbReference>
<gene>
    <name evidence="8" type="primary">alr</name>
    <name evidence="8" type="ORF">CUS_5692</name>
</gene>
<evidence type="ECO:0000259" key="7">
    <source>
        <dbReference type="SMART" id="SM01005"/>
    </source>
</evidence>
<dbReference type="SUPFAM" id="SSF51419">
    <property type="entry name" value="PLP-binding barrel"/>
    <property type="match status" value="1"/>
</dbReference>
<dbReference type="InterPro" id="IPR001608">
    <property type="entry name" value="Ala_racemase_N"/>
</dbReference>
<dbReference type="SMART" id="SM01005">
    <property type="entry name" value="Ala_racemase_C"/>
    <property type="match status" value="1"/>
</dbReference>
<keyword evidence="2 4" id="KW-0663">Pyridoxal phosphate</keyword>
<evidence type="ECO:0000256" key="2">
    <source>
        <dbReference type="ARBA" id="ARBA00022898"/>
    </source>
</evidence>
<dbReference type="RefSeq" id="WP_004167526.1">
    <property type="nucleotide sequence ID" value="NZ_ADKM02000128.1"/>
</dbReference>
<evidence type="ECO:0000256" key="6">
    <source>
        <dbReference type="PIRSR" id="PIRSR600821-52"/>
    </source>
</evidence>
<dbReference type="GO" id="GO:0005829">
    <property type="term" value="C:cytosol"/>
    <property type="evidence" value="ECO:0007669"/>
    <property type="project" value="TreeGrafter"/>
</dbReference>
<dbReference type="GO" id="GO:0030632">
    <property type="term" value="P:D-alanine biosynthetic process"/>
    <property type="evidence" value="ECO:0007669"/>
    <property type="project" value="UniProtKB-UniRule"/>
</dbReference>
<dbReference type="GO" id="GO:0008784">
    <property type="term" value="F:alanine racemase activity"/>
    <property type="evidence" value="ECO:0007669"/>
    <property type="project" value="UniProtKB-UniRule"/>
</dbReference>
<feature type="active site" description="Proton acceptor; specific for D-alanine" evidence="4">
    <location>
        <position position="38"/>
    </location>
</feature>
<dbReference type="STRING" id="246199.CUS_5692"/>
<dbReference type="Proteomes" id="UP000004259">
    <property type="component" value="Unassembled WGS sequence"/>
</dbReference>
<dbReference type="InterPro" id="IPR011079">
    <property type="entry name" value="Ala_racemase_C"/>
</dbReference>
<feature type="binding site" evidence="4 6">
    <location>
        <position position="316"/>
    </location>
    <ligand>
        <name>substrate</name>
    </ligand>
</feature>
<accession>E9SGL8</accession>
<keyword evidence="3 4" id="KW-0413">Isomerase</keyword>
<dbReference type="OrthoDB" id="9813814at2"/>
<feature type="binding site" evidence="4 6">
    <location>
        <position position="134"/>
    </location>
    <ligand>
        <name>substrate</name>
    </ligand>
</feature>
<reference evidence="8 9" key="1">
    <citation type="submission" date="2011-02" db="EMBL/GenBank/DDBJ databases">
        <authorList>
            <person name="Nelson K.E."/>
            <person name="Sutton G."/>
            <person name="Torralba M."/>
            <person name="Durkin S."/>
            <person name="Harkins D."/>
            <person name="Montgomery R."/>
            <person name="Ziemer C."/>
            <person name="Klaassens E."/>
            <person name="Ocuiv P."/>
            <person name="Morrison M."/>
        </authorList>
    </citation>
    <scope>NUCLEOTIDE SEQUENCE [LARGE SCALE GENOMIC DNA]</scope>
    <source>
        <strain evidence="8 9">8</strain>
    </source>
</reference>
<dbReference type="PANTHER" id="PTHR30511:SF0">
    <property type="entry name" value="ALANINE RACEMASE, CATABOLIC-RELATED"/>
    <property type="match status" value="1"/>
</dbReference>
<name>E9SGL8_RUMAL</name>
<feature type="modified residue" description="N6-(pyridoxal phosphate)lysine" evidence="4 5">
    <location>
        <position position="38"/>
    </location>
</feature>
<dbReference type="EC" id="5.1.1.1" evidence="4"/>
<dbReference type="FunFam" id="3.20.20.10:FF:000002">
    <property type="entry name" value="Alanine racemase"/>
    <property type="match status" value="1"/>
</dbReference>
<sequence>MDYIKRCWAEIDLSAVEYNVTEYKKLLPAGTELMYVVKAACYGHDDSLIVPFLQEKLGAEYFAVADLDEAIRLRGMGISGDILILGYTLPEYAPLIAKHNVIQACTDLSYARELSKNAEGTVRVHGAVDTGMTRIGVHGTAEEQAAELSEIAATPNIALEGIFTHFSSADGTAQADDDYTNMQAERFFRVRDLLTAGGIELKHAHIKNSAGGAYGFGEGSTLARLGIIMYGLYPDPAKPLPFEPKPVMTWKAVVSQVKWIDAGTAVSYGRTFVSDRRMKLATITAGYADGYPRALSNKGEVIIGGKRCRICGRVCMDQFMCDVTDLPDIRSGDEAILMDAEMNADHLAALTGTIGYEITCGISPRVPRVLIHNS</sequence>
<evidence type="ECO:0000313" key="8">
    <source>
        <dbReference type="EMBL" id="EGC01566.1"/>
    </source>
</evidence>
<dbReference type="SUPFAM" id="SSF50621">
    <property type="entry name" value="Alanine racemase C-terminal domain-like"/>
    <property type="match status" value="1"/>
</dbReference>
<comment type="similarity">
    <text evidence="4">Belongs to the alanine racemase family.</text>
</comment>
<organism evidence="8 9">
    <name type="scientific">Ruminococcus albus 8</name>
    <dbReference type="NCBI Taxonomy" id="246199"/>
    <lineage>
        <taxon>Bacteria</taxon>
        <taxon>Bacillati</taxon>
        <taxon>Bacillota</taxon>
        <taxon>Clostridia</taxon>
        <taxon>Eubacteriales</taxon>
        <taxon>Oscillospiraceae</taxon>
        <taxon>Ruminococcus</taxon>
    </lineage>
</organism>
<feature type="active site" description="Proton acceptor; specific for L-alanine" evidence="4">
    <location>
        <position position="268"/>
    </location>
</feature>
<dbReference type="UniPathway" id="UPA00042">
    <property type="reaction ID" value="UER00497"/>
</dbReference>
<comment type="pathway">
    <text evidence="4">Amino-acid biosynthesis; D-alanine biosynthesis; D-alanine from L-alanine: step 1/1.</text>
</comment>
<evidence type="ECO:0000256" key="4">
    <source>
        <dbReference type="HAMAP-Rule" id="MF_01201"/>
    </source>
</evidence>